<gene>
    <name evidence="3" type="ORF">GpartN1_g5572.t1</name>
</gene>
<proteinExistence type="predicted"/>
<reference evidence="3" key="2">
    <citation type="submission" date="2022-01" db="EMBL/GenBank/DDBJ databases">
        <authorList>
            <person name="Hirooka S."/>
            <person name="Miyagishima S.Y."/>
        </authorList>
    </citation>
    <scope>NUCLEOTIDE SEQUENCE</scope>
    <source>
        <strain evidence="3">NBRC 102759</strain>
    </source>
</reference>
<sequence length="391" mass="45020">MFVFVNWSCTTISFENRSSSVHRISIQRKFCQCSCRNQRKHNLQVTMQNLENDRNSSFRVAVTKPRRERSEKDLRNEQVQPTMEPSESWKPNPLLLAVATIALASAGGYLGLKNILKRRNSLIERCGTELVRYGTTELDLVDIAEEYKNKWELIFSRVELYEEFLVTLLKERALSFQLLEDTYTVYKTLGLSHKQLLTAHNRAAKSLRERPSALDKLLFVSERLLPEQFQSKLEIMQLFPYPKETVRDLQRSLAETCFLQLLKSEGRDKDFSPTEKAKFLGLSEDQAQSLYEQYLLEQVKQKDLERAASQEKKASVEEASEASYSEQSVSSSKPSSNVAHAYQCQNCGYTIFPAAGREFKFFGESFVCPQCKSPKSQFIDISNEDDEVDDE</sequence>
<feature type="region of interest" description="Disordered" evidence="1">
    <location>
        <begin position="66"/>
        <end position="86"/>
    </location>
</feature>
<dbReference type="InterPro" id="IPR024934">
    <property type="entry name" value="Rubredoxin-like_dom"/>
</dbReference>
<feature type="region of interest" description="Disordered" evidence="1">
    <location>
        <begin position="310"/>
        <end position="332"/>
    </location>
</feature>
<organism evidence="3 4">
    <name type="scientific">Galdieria partita</name>
    <dbReference type="NCBI Taxonomy" id="83374"/>
    <lineage>
        <taxon>Eukaryota</taxon>
        <taxon>Rhodophyta</taxon>
        <taxon>Bangiophyceae</taxon>
        <taxon>Galdieriales</taxon>
        <taxon>Galdieriaceae</taxon>
        <taxon>Galdieria</taxon>
    </lineage>
</organism>
<keyword evidence="4" id="KW-1185">Reference proteome</keyword>
<dbReference type="OrthoDB" id="194772at2759"/>
<comment type="caution">
    <text evidence="3">The sequence shown here is derived from an EMBL/GenBank/DDBJ whole genome shotgun (WGS) entry which is preliminary data.</text>
</comment>
<name>A0A9C7US84_9RHOD</name>
<feature type="domain" description="Rubredoxin-like" evidence="2">
    <location>
        <begin position="339"/>
        <end position="381"/>
    </location>
</feature>
<feature type="compositionally biased region" description="Low complexity" evidence="1">
    <location>
        <begin position="321"/>
        <end position="332"/>
    </location>
</feature>
<dbReference type="Proteomes" id="UP001061958">
    <property type="component" value="Unassembled WGS sequence"/>
</dbReference>
<dbReference type="SUPFAM" id="SSF57802">
    <property type="entry name" value="Rubredoxin-like"/>
    <property type="match status" value="1"/>
</dbReference>
<dbReference type="AlphaFoldDB" id="A0A9C7US84"/>
<dbReference type="EMBL" id="BQMJ01000047">
    <property type="protein sequence ID" value="GJQ13781.1"/>
    <property type="molecule type" value="Genomic_DNA"/>
</dbReference>
<reference evidence="3" key="1">
    <citation type="journal article" date="2022" name="Proc. Natl. Acad. Sci. U.S.A.">
        <title>Life cycle and functional genomics of the unicellular red alga Galdieria for elucidating algal and plant evolution and industrial use.</title>
        <authorList>
            <person name="Hirooka S."/>
            <person name="Itabashi T."/>
            <person name="Ichinose T.M."/>
            <person name="Onuma R."/>
            <person name="Fujiwara T."/>
            <person name="Yamashita S."/>
            <person name="Jong L.W."/>
            <person name="Tomita R."/>
            <person name="Iwane A.H."/>
            <person name="Miyagishima S.Y."/>
        </authorList>
    </citation>
    <scope>NUCLEOTIDE SEQUENCE</scope>
    <source>
        <strain evidence="3">NBRC 102759</strain>
    </source>
</reference>
<dbReference type="GO" id="GO:0005506">
    <property type="term" value="F:iron ion binding"/>
    <property type="evidence" value="ECO:0007669"/>
    <property type="project" value="InterPro"/>
</dbReference>
<dbReference type="PROSITE" id="PS50903">
    <property type="entry name" value="RUBREDOXIN_LIKE"/>
    <property type="match status" value="1"/>
</dbReference>
<dbReference type="Gene3D" id="2.20.28.10">
    <property type="match status" value="1"/>
</dbReference>
<evidence type="ECO:0000256" key="1">
    <source>
        <dbReference type="SAM" id="MobiDB-lite"/>
    </source>
</evidence>
<evidence type="ECO:0000259" key="2">
    <source>
        <dbReference type="PROSITE" id="PS50903"/>
    </source>
</evidence>
<evidence type="ECO:0000313" key="3">
    <source>
        <dbReference type="EMBL" id="GJQ13781.1"/>
    </source>
</evidence>
<accession>A0A9C7US84</accession>
<evidence type="ECO:0000313" key="4">
    <source>
        <dbReference type="Proteomes" id="UP001061958"/>
    </source>
</evidence>
<protein>
    <recommendedName>
        <fullName evidence="2">Rubredoxin-like domain-containing protein</fullName>
    </recommendedName>
</protein>